<reference evidence="7 8" key="1">
    <citation type="submission" date="2023-11" db="EMBL/GenBank/DDBJ databases">
        <title>Dfirmibasis_genome.</title>
        <authorList>
            <person name="Edelbroek B."/>
            <person name="Kjellin J."/>
            <person name="Jerlstrom-Hultqvist J."/>
            <person name="Soderbom F."/>
        </authorList>
    </citation>
    <scope>NUCLEOTIDE SEQUENCE [LARGE SCALE GENOMIC DNA]</scope>
    <source>
        <strain evidence="7 8">TNS-C-14</strain>
    </source>
</reference>
<feature type="transmembrane region" description="Helical" evidence="5">
    <location>
        <begin position="363"/>
        <end position="382"/>
    </location>
</feature>
<keyword evidence="8" id="KW-1185">Reference proteome</keyword>
<dbReference type="Proteomes" id="UP001344447">
    <property type="component" value="Unassembled WGS sequence"/>
</dbReference>
<dbReference type="GO" id="GO:0016020">
    <property type="term" value="C:membrane"/>
    <property type="evidence" value="ECO:0007669"/>
    <property type="project" value="UniProtKB-SubCell"/>
</dbReference>
<evidence type="ECO:0000256" key="5">
    <source>
        <dbReference type="SAM" id="Phobius"/>
    </source>
</evidence>
<feature type="transmembrane region" description="Helical" evidence="5">
    <location>
        <begin position="316"/>
        <end position="334"/>
    </location>
</feature>
<feature type="transmembrane region" description="Helical" evidence="5">
    <location>
        <begin position="92"/>
        <end position="114"/>
    </location>
</feature>
<evidence type="ECO:0000256" key="2">
    <source>
        <dbReference type="ARBA" id="ARBA00022692"/>
    </source>
</evidence>
<protein>
    <recommendedName>
        <fullName evidence="6">EXS domain-containing protein</fullName>
    </recommendedName>
</protein>
<feature type="transmembrane region" description="Helical" evidence="5">
    <location>
        <begin position="292"/>
        <end position="309"/>
    </location>
</feature>
<dbReference type="GO" id="GO:0005737">
    <property type="term" value="C:cytoplasm"/>
    <property type="evidence" value="ECO:0007669"/>
    <property type="project" value="TreeGrafter"/>
</dbReference>
<dbReference type="PROSITE" id="PS51380">
    <property type="entry name" value="EXS"/>
    <property type="match status" value="1"/>
</dbReference>
<dbReference type="InterPro" id="IPR004342">
    <property type="entry name" value="EXS_C"/>
</dbReference>
<evidence type="ECO:0000259" key="6">
    <source>
        <dbReference type="PROSITE" id="PS51380"/>
    </source>
</evidence>
<dbReference type="EMBL" id="JAVFKY010000003">
    <property type="protein sequence ID" value="KAK5578744.1"/>
    <property type="molecule type" value="Genomic_DNA"/>
</dbReference>
<feature type="transmembrane region" description="Helical" evidence="5">
    <location>
        <begin position="177"/>
        <end position="193"/>
    </location>
</feature>
<evidence type="ECO:0000313" key="7">
    <source>
        <dbReference type="EMBL" id="KAK5578744.1"/>
    </source>
</evidence>
<sequence>MEPFNYETEGFKKSDDKDSPLKVCCINQENENKMNINYNNNNNNLNKTYLMKWVIVINLLSPFTIFYLYLLYFDSINSEAVESEDEFNLIIYIYRSMWSLVLLFFLSSLNFYIWDKFNIEYISIFKFKDYFKNPTTTNSIDEEPIIFNILFKKSMVLLSILCISLFVSIFHQSYDKIFSIFIWTCFFISLFYNKFIRSIIIENMVLILKAPFKSITFLSFWIADQITSLSIFLKDFNMSSCFLITFFNVEYCSRQLGWLSIILSILPFLFRINQCLRVFYDNRENKSQLFNALKYFMGLIVLFFSNLYHNKDNEVYKVYWVSFAIVGTIFSTYWDVVKDWGLFSKNSKNYLLRDQLLFSYKPFYYYSIVSNIIMRFTWVILINPSYFGFKSTNEVLIGIFLISIDIVRRCQWNFIRLEFEVIQLGFKNLKQINIVQI</sequence>
<comment type="caution">
    <text evidence="7">The sequence shown here is derived from an EMBL/GenBank/DDBJ whole genome shotgun (WGS) entry which is preliminary data.</text>
</comment>
<dbReference type="PANTHER" id="PTHR10783:SF46">
    <property type="entry name" value="PROTEIN ERD1 HOMOLOG 2"/>
    <property type="match status" value="1"/>
</dbReference>
<evidence type="ECO:0000256" key="4">
    <source>
        <dbReference type="ARBA" id="ARBA00023136"/>
    </source>
</evidence>
<dbReference type="AlphaFoldDB" id="A0AAN7TSR7"/>
<keyword evidence="2 5" id="KW-0812">Transmembrane</keyword>
<evidence type="ECO:0000256" key="3">
    <source>
        <dbReference type="ARBA" id="ARBA00022989"/>
    </source>
</evidence>
<keyword evidence="4 5" id="KW-0472">Membrane</keyword>
<feature type="domain" description="EXS" evidence="6">
    <location>
        <begin position="251"/>
        <end position="437"/>
    </location>
</feature>
<gene>
    <name evidence="7" type="ORF">RB653_008417</name>
</gene>
<name>A0AAN7TSR7_9MYCE</name>
<accession>A0AAN7TSR7</accession>
<evidence type="ECO:0000256" key="1">
    <source>
        <dbReference type="ARBA" id="ARBA00004141"/>
    </source>
</evidence>
<proteinExistence type="predicted"/>
<feature type="transmembrane region" description="Helical" evidence="5">
    <location>
        <begin position="256"/>
        <end position="272"/>
    </location>
</feature>
<feature type="transmembrane region" description="Helical" evidence="5">
    <location>
        <begin position="155"/>
        <end position="171"/>
    </location>
</feature>
<evidence type="ECO:0000313" key="8">
    <source>
        <dbReference type="Proteomes" id="UP001344447"/>
    </source>
</evidence>
<dbReference type="PANTHER" id="PTHR10783">
    <property type="entry name" value="XENOTROPIC AND POLYTROPIC RETROVIRUS RECEPTOR 1-RELATED"/>
    <property type="match status" value="1"/>
</dbReference>
<organism evidence="7 8">
    <name type="scientific">Dictyostelium firmibasis</name>
    <dbReference type="NCBI Taxonomy" id="79012"/>
    <lineage>
        <taxon>Eukaryota</taxon>
        <taxon>Amoebozoa</taxon>
        <taxon>Evosea</taxon>
        <taxon>Eumycetozoa</taxon>
        <taxon>Dictyostelia</taxon>
        <taxon>Dictyosteliales</taxon>
        <taxon>Dictyosteliaceae</taxon>
        <taxon>Dictyostelium</taxon>
    </lineage>
</organism>
<dbReference type="Pfam" id="PF03124">
    <property type="entry name" value="EXS"/>
    <property type="match status" value="1"/>
</dbReference>
<feature type="transmembrane region" description="Helical" evidence="5">
    <location>
        <begin position="53"/>
        <end position="72"/>
    </location>
</feature>
<keyword evidence="3 5" id="KW-1133">Transmembrane helix</keyword>
<comment type="subcellular location">
    <subcellularLocation>
        <location evidence="1">Membrane</location>
        <topology evidence="1">Multi-pass membrane protein</topology>
    </subcellularLocation>
</comment>